<dbReference type="CDD" id="cd05233">
    <property type="entry name" value="SDR_c"/>
    <property type="match status" value="1"/>
</dbReference>
<dbReference type="InterPro" id="IPR036291">
    <property type="entry name" value="NAD(P)-bd_dom_sf"/>
</dbReference>
<dbReference type="EMBL" id="JAGSOY010000025">
    <property type="protein sequence ID" value="MBU2711782.1"/>
    <property type="molecule type" value="Genomic_DNA"/>
</dbReference>
<keyword evidence="3" id="KW-1185">Reference proteome</keyword>
<accession>A0ABS5ZCJ8</accession>
<dbReference type="Pfam" id="PF13561">
    <property type="entry name" value="adh_short_C2"/>
    <property type="match status" value="1"/>
</dbReference>
<gene>
    <name evidence="2" type="ORF">KCG35_11985</name>
</gene>
<dbReference type="SUPFAM" id="SSF51735">
    <property type="entry name" value="NAD(P)-binding Rossmann-fold domains"/>
    <property type="match status" value="1"/>
</dbReference>
<proteinExistence type="inferred from homology"/>
<dbReference type="PRINTS" id="PR00081">
    <property type="entry name" value="GDHRDH"/>
</dbReference>
<dbReference type="RefSeq" id="WP_215819941.1">
    <property type="nucleotide sequence ID" value="NZ_JAGSOY010000025.1"/>
</dbReference>
<dbReference type="Proteomes" id="UP000690515">
    <property type="component" value="Unassembled WGS sequence"/>
</dbReference>
<dbReference type="InterPro" id="IPR002347">
    <property type="entry name" value="SDR_fam"/>
</dbReference>
<reference evidence="2 3" key="1">
    <citation type="submission" date="2021-04" db="EMBL/GenBank/DDBJ databases">
        <authorList>
            <person name="Pira H."/>
            <person name="Risdian C."/>
            <person name="Wink J."/>
        </authorList>
    </citation>
    <scope>NUCLEOTIDE SEQUENCE [LARGE SCALE GENOMIC DNA]</scope>
    <source>
        <strain evidence="2 3">WH53</strain>
    </source>
</reference>
<evidence type="ECO:0000313" key="3">
    <source>
        <dbReference type="Proteomes" id="UP000690515"/>
    </source>
</evidence>
<evidence type="ECO:0000313" key="2">
    <source>
        <dbReference type="EMBL" id="MBU2711782.1"/>
    </source>
</evidence>
<evidence type="ECO:0000256" key="1">
    <source>
        <dbReference type="ARBA" id="ARBA00006484"/>
    </source>
</evidence>
<name>A0ABS5ZCJ8_9GAMM</name>
<dbReference type="PANTHER" id="PTHR42760">
    <property type="entry name" value="SHORT-CHAIN DEHYDROGENASES/REDUCTASES FAMILY MEMBER"/>
    <property type="match status" value="1"/>
</dbReference>
<comment type="caution">
    <text evidence="2">The sequence shown here is derived from an EMBL/GenBank/DDBJ whole genome shotgun (WGS) entry which is preliminary data.</text>
</comment>
<organism evidence="2 3">
    <name type="scientific">Zooshikella harenae</name>
    <dbReference type="NCBI Taxonomy" id="2827238"/>
    <lineage>
        <taxon>Bacteria</taxon>
        <taxon>Pseudomonadati</taxon>
        <taxon>Pseudomonadota</taxon>
        <taxon>Gammaproteobacteria</taxon>
        <taxon>Oceanospirillales</taxon>
        <taxon>Zooshikellaceae</taxon>
        <taxon>Zooshikella</taxon>
    </lineage>
</organism>
<protein>
    <submittedName>
        <fullName evidence="2">SDR family oxidoreductase</fullName>
    </submittedName>
</protein>
<sequence length="240" mass="26073">MTNHTLLILGANSTLAGAILKQQEKSNSINVFGIDRQDKASYSQLSDYMKLDFTGISIQQIWQDLPLDFSNELTFISCIGRFGEQGSQLQGQSSLSTKEVLKQVNINLMYVTSFCCELINRCLYYGCKCRIVVVGSSASWVGSRDIGYGIAKAGLNGLVLSLSKSFASRGITVLGVNPGIFDSLMARNVSAERQQYAIQSTHIKRAGQVEEIAKVVGYAALEAPDYMTGAILPVNGGQYT</sequence>
<comment type="similarity">
    <text evidence="1">Belongs to the short-chain dehydrogenases/reductases (SDR) family.</text>
</comment>
<dbReference type="PANTHER" id="PTHR42760:SF78">
    <property type="entry name" value="3-OXOACYL-[ACYL-CARRIER-PROTEIN] REDUCTASE [NADH]"/>
    <property type="match status" value="1"/>
</dbReference>
<dbReference type="Gene3D" id="3.40.50.720">
    <property type="entry name" value="NAD(P)-binding Rossmann-like Domain"/>
    <property type="match status" value="1"/>
</dbReference>